<feature type="transmembrane region" description="Helical" evidence="1">
    <location>
        <begin position="45"/>
        <end position="74"/>
    </location>
</feature>
<comment type="caution">
    <text evidence="2">The sequence shown here is derived from an EMBL/GenBank/DDBJ whole genome shotgun (WGS) entry which is preliminary data.</text>
</comment>
<keyword evidence="1" id="KW-0812">Transmembrane</keyword>
<evidence type="ECO:0000313" key="3">
    <source>
        <dbReference type="Proteomes" id="UP000294581"/>
    </source>
</evidence>
<dbReference type="EMBL" id="SORF01000008">
    <property type="protein sequence ID" value="TDY45282.1"/>
    <property type="molecule type" value="Genomic_DNA"/>
</dbReference>
<name>A0A4R8LL76_9BACL</name>
<feature type="transmembrane region" description="Helical" evidence="1">
    <location>
        <begin position="14"/>
        <end position="38"/>
    </location>
</feature>
<dbReference type="Proteomes" id="UP000294581">
    <property type="component" value="Unassembled WGS sequence"/>
</dbReference>
<evidence type="ECO:0000313" key="2">
    <source>
        <dbReference type="EMBL" id="TDY45282.1"/>
    </source>
</evidence>
<evidence type="ECO:0000256" key="1">
    <source>
        <dbReference type="SAM" id="Phobius"/>
    </source>
</evidence>
<dbReference type="OrthoDB" id="2375901at2"/>
<dbReference type="AlphaFoldDB" id="A0A4R8LL76"/>
<dbReference type="RefSeq" id="WP_134159819.1">
    <property type="nucleotide sequence ID" value="NZ_SORF01000008.1"/>
</dbReference>
<feature type="transmembrane region" description="Helical" evidence="1">
    <location>
        <begin position="94"/>
        <end position="111"/>
    </location>
</feature>
<keyword evidence="1" id="KW-0472">Membrane</keyword>
<accession>A0A4R8LL76</accession>
<organism evidence="2 3">
    <name type="scientific">Alicyclobacillus sacchari</name>
    <dbReference type="NCBI Taxonomy" id="392010"/>
    <lineage>
        <taxon>Bacteria</taxon>
        <taxon>Bacillati</taxon>
        <taxon>Bacillota</taxon>
        <taxon>Bacilli</taxon>
        <taxon>Bacillales</taxon>
        <taxon>Alicyclobacillaceae</taxon>
        <taxon>Alicyclobacillus</taxon>
    </lineage>
</organism>
<keyword evidence="1" id="KW-1133">Transmembrane helix</keyword>
<keyword evidence="3" id="KW-1185">Reference proteome</keyword>
<sequence>MEKWLQSSASVPKYARICGLVALSIAILCAITPTFGVLRLEPAAVVLGAVALFGGFRGVGAGILVMCAMDLILSPAFWTNVTWATSPYSVVDHSLAYFDVVGIIAMSALLFRRTHE</sequence>
<reference evidence="2 3" key="1">
    <citation type="submission" date="2019-03" db="EMBL/GenBank/DDBJ databases">
        <title>Genomic Encyclopedia of Type Strains, Phase IV (KMG-IV): sequencing the most valuable type-strain genomes for metagenomic binning, comparative biology and taxonomic classification.</title>
        <authorList>
            <person name="Goeker M."/>
        </authorList>
    </citation>
    <scope>NUCLEOTIDE SEQUENCE [LARGE SCALE GENOMIC DNA]</scope>
    <source>
        <strain evidence="2 3">DSM 17974</strain>
    </source>
</reference>
<protein>
    <submittedName>
        <fullName evidence="2">Uncharacterized protein</fullName>
    </submittedName>
</protein>
<gene>
    <name evidence="2" type="ORF">C7445_108105</name>
</gene>
<proteinExistence type="predicted"/>